<name>A0A8R7PKY6_TRIUA</name>
<sequence>MSSRVRNRAADEEEERWRSTCSKRPSSQGSAMGPHAPEAPEGNPYSSSACRSSSRKTGWFRCAARTTNRRDEPPTHTATCPAGTDTAPPPPPAAVRAAARDRHRRSVCRSQTMLRILLHFAIGS</sequence>
<feature type="compositionally biased region" description="Polar residues" evidence="1">
    <location>
        <begin position="19"/>
        <end position="30"/>
    </location>
</feature>
<feature type="compositionally biased region" description="Low complexity" evidence="1">
    <location>
        <begin position="77"/>
        <end position="86"/>
    </location>
</feature>
<proteinExistence type="predicted"/>
<feature type="region of interest" description="Disordered" evidence="1">
    <location>
        <begin position="1"/>
        <end position="94"/>
    </location>
</feature>
<dbReference type="AlphaFoldDB" id="A0A8R7PKY6"/>
<dbReference type="Gramene" id="TuG1812G0200005574.01.T01">
    <property type="protein sequence ID" value="TuG1812G0200005574.01.T01.cds319256"/>
    <property type="gene ID" value="TuG1812G0200005574.01"/>
</dbReference>
<reference evidence="3" key="1">
    <citation type="journal article" date="2013" name="Nature">
        <title>Draft genome of the wheat A-genome progenitor Triticum urartu.</title>
        <authorList>
            <person name="Ling H.Q."/>
            <person name="Zhao S."/>
            <person name="Liu D."/>
            <person name="Wang J."/>
            <person name="Sun H."/>
            <person name="Zhang C."/>
            <person name="Fan H."/>
            <person name="Li D."/>
            <person name="Dong L."/>
            <person name="Tao Y."/>
            <person name="Gao C."/>
            <person name="Wu H."/>
            <person name="Li Y."/>
            <person name="Cui Y."/>
            <person name="Guo X."/>
            <person name="Zheng S."/>
            <person name="Wang B."/>
            <person name="Yu K."/>
            <person name="Liang Q."/>
            <person name="Yang W."/>
            <person name="Lou X."/>
            <person name="Chen J."/>
            <person name="Feng M."/>
            <person name="Jian J."/>
            <person name="Zhang X."/>
            <person name="Luo G."/>
            <person name="Jiang Y."/>
            <person name="Liu J."/>
            <person name="Wang Z."/>
            <person name="Sha Y."/>
            <person name="Zhang B."/>
            <person name="Wu H."/>
            <person name="Tang D."/>
            <person name="Shen Q."/>
            <person name="Xue P."/>
            <person name="Zou S."/>
            <person name="Wang X."/>
            <person name="Liu X."/>
            <person name="Wang F."/>
            <person name="Yang Y."/>
            <person name="An X."/>
            <person name="Dong Z."/>
            <person name="Zhang K."/>
            <person name="Zhang X."/>
            <person name="Luo M.C."/>
            <person name="Dvorak J."/>
            <person name="Tong Y."/>
            <person name="Wang J."/>
            <person name="Yang H."/>
            <person name="Li Z."/>
            <person name="Wang D."/>
            <person name="Zhang A."/>
            <person name="Wang J."/>
        </authorList>
    </citation>
    <scope>NUCLEOTIDE SEQUENCE</scope>
    <source>
        <strain evidence="3">cv. G1812</strain>
    </source>
</reference>
<dbReference type="Proteomes" id="UP000015106">
    <property type="component" value="Chromosome 2"/>
</dbReference>
<accession>A0A8R7PKY6</accession>
<dbReference type="EnsemblPlants" id="TuG1812G0200005574.01.T01">
    <property type="protein sequence ID" value="TuG1812G0200005574.01.T01.cds319256"/>
    <property type="gene ID" value="TuG1812G0200005574.01"/>
</dbReference>
<keyword evidence="3" id="KW-1185">Reference proteome</keyword>
<protein>
    <submittedName>
        <fullName evidence="2">Uncharacterized protein</fullName>
    </submittedName>
</protein>
<evidence type="ECO:0000313" key="2">
    <source>
        <dbReference type="EnsemblPlants" id="TuG1812G0200005574.01.T01.cds319256"/>
    </source>
</evidence>
<evidence type="ECO:0000313" key="3">
    <source>
        <dbReference type="Proteomes" id="UP000015106"/>
    </source>
</evidence>
<organism evidence="2 3">
    <name type="scientific">Triticum urartu</name>
    <name type="common">Red wild einkorn</name>
    <name type="synonym">Crithodium urartu</name>
    <dbReference type="NCBI Taxonomy" id="4572"/>
    <lineage>
        <taxon>Eukaryota</taxon>
        <taxon>Viridiplantae</taxon>
        <taxon>Streptophyta</taxon>
        <taxon>Embryophyta</taxon>
        <taxon>Tracheophyta</taxon>
        <taxon>Spermatophyta</taxon>
        <taxon>Magnoliopsida</taxon>
        <taxon>Liliopsida</taxon>
        <taxon>Poales</taxon>
        <taxon>Poaceae</taxon>
        <taxon>BOP clade</taxon>
        <taxon>Pooideae</taxon>
        <taxon>Triticodae</taxon>
        <taxon>Triticeae</taxon>
        <taxon>Triticinae</taxon>
        <taxon>Triticum</taxon>
    </lineage>
</organism>
<reference evidence="2" key="2">
    <citation type="submission" date="2018-03" db="EMBL/GenBank/DDBJ databases">
        <title>The Triticum urartu genome reveals the dynamic nature of wheat genome evolution.</title>
        <authorList>
            <person name="Ling H."/>
            <person name="Ma B."/>
            <person name="Shi X."/>
            <person name="Liu H."/>
            <person name="Dong L."/>
            <person name="Sun H."/>
            <person name="Cao Y."/>
            <person name="Gao Q."/>
            <person name="Zheng S."/>
            <person name="Li Y."/>
            <person name="Yu Y."/>
            <person name="Du H."/>
            <person name="Qi M."/>
            <person name="Li Y."/>
            <person name="Yu H."/>
            <person name="Cui Y."/>
            <person name="Wang N."/>
            <person name="Chen C."/>
            <person name="Wu H."/>
            <person name="Zhao Y."/>
            <person name="Zhang J."/>
            <person name="Li Y."/>
            <person name="Zhou W."/>
            <person name="Zhang B."/>
            <person name="Hu W."/>
            <person name="Eijk M."/>
            <person name="Tang J."/>
            <person name="Witsenboer H."/>
            <person name="Zhao S."/>
            <person name="Li Z."/>
            <person name="Zhang A."/>
            <person name="Wang D."/>
            <person name="Liang C."/>
        </authorList>
    </citation>
    <scope>NUCLEOTIDE SEQUENCE [LARGE SCALE GENOMIC DNA]</scope>
    <source>
        <strain evidence="2">cv. G1812</strain>
    </source>
</reference>
<evidence type="ECO:0000256" key="1">
    <source>
        <dbReference type="SAM" id="MobiDB-lite"/>
    </source>
</evidence>
<reference evidence="2" key="3">
    <citation type="submission" date="2022-06" db="UniProtKB">
        <authorList>
            <consortium name="EnsemblPlants"/>
        </authorList>
    </citation>
    <scope>IDENTIFICATION</scope>
</reference>